<sequence>MRARIWNGSPKFAVELVILGVRFGSVCLSLLGAGLAIAVVIGLLAPGLPGAIAAGVSAAVALVVTMQVAYWLHAVDRNHTLTEPLIVGALISGARNRTWINLDTTLED</sequence>
<dbReference type="Proteomes" id="UP000193964">
    <property type="component" value="Unassembled WGS sequence"/>
</dbReference>
<comment type="caution">
    <text evidence="2">The sequence shown here is derived from an EMBL/GenBank/DDBJ whole genome shotgun (WGS) entry which is preliminary data.</text>
</comment>
<dbReference type="AlphaFoldDB" id="A0A1X2FJG7"/>
<evidence type="ECO:0000313" key="3">
    <source>
        <dbReference type="Proteomes" id="UP000193964"/>
    </source>
</evidence>
<name>A0A1X2FJG7_9MYCO</name>
<organism evidence="2 3">
    <name type="scientific">Mycolicibacterium wolinskyi</name>
    <dbReference type="NCBI Taxonomy" id="59750"/>
    <lineage>
        <taxon>Bacteria</taxon>
        <taxon>Bacillati</taxon>
        <taxon>Actinomycetota</taxon>
        <taxon>Actinomycetes</taxon>
        <taxon>Mycobacteriales</taxon>
        <taxon>Mycobacteriaceae</taxon>
        <taxon>Mycolicibacterium</taxon>
    </lineage>
</organism>
<gene>
    <name evidence="2" type="ORF">AWC31_14285</name>
</gene>
<dbReference type="RefSeq" id="WP_085142607.1">
    <property type="nucleotide sequence ID" value="NZ_JACKUA010000023.1"/>
</dbReference>
<feature type="transmembrane region" description="Helical" evidence="1">
    <location>
        <begin position="51"/>
        <end position="72"/>
    </location>
</feature>
<protein>
    <submittedName>
        <fullName evidence="2">Uncharacterized protein</fullName>
    </submittedName>
</protein>
<keyword evidence="1" id="KW-1133">Transmembrane helix</keyword>
<evidence type="ECO:0000256" key="1">
    <source>
        <dbReference type="SAM" id="Phobius"/>
    </source>
</evidence>
<evidence type="ECO:0000313" key="2">
    <source>
        <dbReference type="EMBL" id="ORX18468.1"/>
    </source>
</evidence>
<feature type="transmembrane region" description="Helical" evidence="1">
    <location>
        <begin position="12"/>
        <end position="45"/>
    </location>
</feature>
<proteinExistence type="predicted"/>
<accession>A0A1X2FJG7</accession>
<keyword evidence="1" id="KW-0812">Transmembrane</keyword>
<keyword evidence="1" id="KW-0472">Membrane</keyword>
<dbReference type="EMBL" id="LQQA01000005">
    <property type="protein sequence ID" value="ORX18468.1"/>
    <property type="molecule type" value="Genomic_DNA"/>
</dbReference>
<reference evidence="2 3" key="1">
    <citation type="submission" date="2016-01" db="EMBL/GenBank/DDBJ databases">
        <title>The new phylogeny of the genus Mycobacterium.</title>
        <authorList>
            <person name="Tarcisio F."/>
            <person name="Conor M."/>
            <person name="Antonella G."/>
            <person name="Elisabetta G."/>
            <person name="Giulia F.S."/>
            <person name="Sara T."/>
            <person name="Anna F."/>
            <person name="Clotilde B."/>
            <person name="Roberto B."/>
            <person name="Veronica D.S."/>
            <person name="Fabio R."/>
            <person name="Monica P."/>
            <person name="Olivier J."/>
            <person name="Enrico T."/>
            <person name="Nicola S."/>
        </authorList>
    </citation>
    <scope>NUCLEOTIDE SEQUENCE [LARGE SCALE GENOMIC DNA]</scope>
    <source>
        <strain evidence="2 3">ATCC 700010</strain>
    </source>
</reference>